<feature type="transmembrane region" description="Helical" evidence="5">
    <location>
        <begin position="146"/>
        <end position="168"/>
    </location>
</feature>
<dbReference type="PANTHER" id="PTHR43483:SF3">
    <property type="entry name" value="MEMBRANE TRANSPORTER PROTEIN HI_0806-RELATED"/>
    <property type="match status" value="1"/>
</dbReference>
<keyword evidence="4 5" id="KW-0472">Membrane</keyword>
<dbReference type="Proteomes" id="UP000197156">
    <property type="component" value="Chromosome"/>
</dbReference>
<comment type="similarity">
    <text evidence="5">Belongs to the 4-toluene sulfonate uptake permease (TSUP) (TC 2.A.102) family.</text>
</comment>
<keyword evidence="3 5" id="KW-1133">Transmembrane helix</keyword>
<dbReference type="PANTHER" id="PTHR43483">
    <property type="entry name" value="MEMBRANE TRANSPORTER PROTEIN HI_0806-RELATED"/>
    <property type="match status" value="1"/>
</dbReference>
<feature type="transmembrane region" description="Helical" evidence="5">
    <location>
        <begin position="212"/>
        <end position="231"/>
    </location>
</feature>
<evidence type="ECO:0000256" key="3">
    <source>
        <dbReference type="ARBA" id="ARBA00022989"/>
    </source>
</evidence>
<dbReference type="KEGG" id="tce:A3L02_02195"/>
<sequence>MVFEGDPVLRYVGYIGYFTVGVVIGILAALFGLGGGFLIVPTLNFLGVEIHHAVGTSSAAVVFTSLSSAIAYARQGRVHYKAGLLLASTAVFGAYIGAWMTGYISAGELKVIFGAALIPVAIRTYRKKTVEPDEVRLGEMRVNYPLVPVGGFFAGIASGLLGVGGGIINVPFLTYLGLPIHYAVATSSFAIVFTASAGALKHYAMGNVETVWLALLVPGLITGAQLGAGMAKRMKASSLRKAFAVVMALLALRMILKGLGLPVP</sequence>
<evidence type="ECO:0000256" key="2">
    <source>
        <dbReference type="ARBA" id="ARBA00022692"/>
    </source>
</evidence>
<accession>A0A218P0K3</accession>
<evidence type="ECO:0000313" key="7">
    <source>
        <dbReference type="Proteomes" id="UP000197156"/>
    </source>
</evidence>
<dbReference type="EMBL" id="CP014854">
    <property type="protein sequence ID" value="ASI98460.1"/>
    <property type="molecule type" value="Genomic_DNA"/>
</dbReference>
<feature type="transmembrane region" description="Helical" evidence="5">
    <location>
        <begin position="52"/>
        <end position="72"/>
    </location>
</feature>
<gene>
    <name evidence="6" type="ORF">A3L02_02195</name>
</gene>
<feature type="transmembrane region" description="Helical" evidence="5">
    <location>
        <begin position="243"/>
        <end position="263"/>
    </location>
</feature>
<feature type="transmembrane region" description="Helical" evidence="5">
    <location>
        <begin position="12"/>
        <end position="40"/>
    </location>
</feature>
<dbReference type="GO" id="GO:0005886">
    <property type="term" value="C:plasma membrane"/>
    <property type="evidence" value="ECO:0007669"/>
    <property type="project" value="UniProtKB-SubCell"/>
</dbReference>
<evidence type="ECO:0000256" key="1">
    <source>
        <dbReference type="ARBA" id="ARBA00004141"/>
    </source>
</evidence>
<organism evidence="6 7">
    <name type="scientific">Thermococcus celer Vu 13 = JCM 8558</name>
    <dbReference type="NCBI Taxonomy" id="1293037"/>
    <lineage>
        <taxon>Archaea</taxon>
        <taxon>Methanobacteriati</taxon>
        <taxon>Methanobacteriota</taxon>
        <taxon>Thermococci</taxon>
        <taxon>Thermococcales</taxon>
        <taxon>Thermococcaceae</taxon>
        <taxon>Thermococcus</taxon>
    </lineage>
</organism>
<keyword evidence="5" id="KW-1003">Cell membrane</keyword>
<dbReference type="Pfam" id="PF01925">
    <property type="entry name" value="TauE"/>
    <property type="match status" value="1"/>
</dbReference>
<evidence type="ECO:0000313" key="6">
    <source>
        <dbReference type="EMBL" id="ASI98460.1"/>
    </source>
</evidence>
<keyword evidence="2 5" id="KW-0812">Transmembrane</keyword>
<evidence type="ECO:0000256" key="5">
    <source>
        <dbReference type="RuleBase" id="RU363041"/>
    </source>
</evidence>
<keyword evidence="7" id="KW-1185">Reference proteome</keyword>
<evidence type="ECO:0000256" key="4">
    <source>
        <dbReference type="ARBA" id="ARBA00023136"/>
    </source>
</evidence>
<proteinExistence type="inferred from homology"/>
<feature type="transmembrane region" description="Helical" evidence="5">
    <location>
        <begin position="84"/>
        <end position="103"/>
    </location>
</feature>
<dbReference type="OrthoDB" id="57092at2157"/>
<feature type="transmembrane region" description="Helical" evidence="5">
    <location>
        <begin position="180"/>
        <end position="200"/>
    </location>
</feature>
<name>A0A218P0K3_THECE</name>
<dbReference type="InterPro" id="IPR002781">
    <property type="entry name" value="TM_pro_TauE-like"/>
</dbReference>
<protein>
    <recommendedName>
        <fullName evidence="5">Probable membrane transporter protein</fullName>
    </recommendedName>
</protein>
<dbReference type="AlphaFoldDB" id="A0A218P0K3"/>
<comment type="subcellular location">
    <subcellularLocation>
        <location evidence="5">Cell membrane</location>
        <topology evidence="5">Multi-pass membrane protein</topology>
    </subcellularLocation>
    <subcellularLocation>
        <location evidence="1">Membrane</location>
        <topology evidence="1">Multi-pass membrane protein</topology>
    </subcellularLocation>
</comment>
<reference evidence="6 7" key="1">
    <citation type="submission" date="2016-03" db="EMBL/GenBank/DDBJ databases">
        <title>Complete genome sequence of Thermococcus celer.</title>
        <authorList>
            <person name="Oger P.M."/>
        </authorList>
    </citation>
    <scope>NUCLEOTIDE SEQUENCE [LARGE SCALE GENOMIC DNA]</scope>
    <source>
        <strain evidence="6 7">Vu 13</strain>
    </source>
</reference>